<dbReference type="AlphaFoldDB" id="A0A843UHL3"/>
<dbReference type="Proteomes" id="UP000652761">
    <property type="component" value="Unassembled WGS sequence"/>
</dbReference>
<sequence>MPHIPSLAKRSCRKQLELGLVCAELWPMEAGRHWGFGRPEEQMQQLWRGKQGSCAEPGSGVPGAMLELAGRGPAELRWRAGRGQIWAGKEMEAAGVAIPVEAVHWRGGVDPDHAEAARAPIRRPQGPLRQGFAIEQWRVLPEFLGEGDGAWPFRECGHFDVCNEL</sequence>
<comment type="caution">
    <text evidence="1">The sequence shown here is derived from an EMBL/GenBank/DDBJ whole genome shotgun (WGS) entry which is preliminary data.</text>
</comment>
<evidence type="ECO:0000313" key="2">
    <source>
        <dbReference type="Proteomes" id="UP000652761"/>
    </source>
</evidence>
<proteinExistence type="predicted"/>
<accession>A0A843UHL3</accession>
<protein>
    <submittedName>
        <fullName evidence="1">Uncharacterized protein</fullName>
    </submittedName>
</protein>
<organism evidence="1 2">
    <name type="scientific">Colocasia esculenta</name>
    <name type="common">Wild taro</name>
    <name type="synonym">Arum esculentum</name>
    <dbReference type="NCBI Taxonomy" id="4460"/>
    <lineage>
        <taxon>Eukaryota</taxon>
        <taxon>Viridiplantae</taxon>
        <taxon>Streptophyta</taxon>
        <taxon>Embryophyta</taxon>
        <taxon>Tracheophyta</taxon>
        <taxon>Spermatophyta</taxon>
        <taxon>Magnoliopsida</taxon>
        <taxon>Liliopsida</taxon>
        <taxon>Araceae</taxon>
        <taxon>Aroideae</taxon>
        <taxon>Colocasieae</taxon>
        <taxon>Colocasia</taxon>
    </lineage>
</organism>
<evidence type="ECO:0000313" key="1">
    <source>
        <dbReference type="EMBL" id="MQL85472.1"/>
    </source>
</evidence>
<keyword evidence="2" id="KW-1185">Reference proteome</keyword>
<reference evidence="1" key="1">
    <citation type="submission" date="2017-07" db="EMBL/GenBank/DDBJ databases">
        <title>Taro Niue Genome Assembly and Annotation.</title>
        <authorList>
            <person name="Atibalentja N."/>
            <person name="Keating K."/>
            <person name="Fields C.J."/>
        </authorList>
    </citation>
    <scope>NUCLEOTIDE SEQUENCE</scope>
    <source>
        <strain evidence="1">Niue_2</strain>
        <tissue evidence="1">Leaf</tissue>
    </source>
</reference>
<dbReference type="EMBL" id="NMUH01000830">
    <property type="protein sequence ID" value="MQL85472.1"/>
    <property type="molecule type" value="Genomic_DNA"/>
</dbReference>
<gene>
    <name evidence="1" type="ORF">Taro_018002</name>
</gene>
<name>A0A843UHL3_COLES</name>